<dbReference type="EMBL" id="JBHULX010000019">
    <property type="protein sequence ID" value="MFD2591335.1"/>
    <property type="molecule type" value="Genomic_DNA"/>
</dbReference>
<evidence type="ECO:0000313" key="9">
    <source>
        <dbReference type="Proteomes" id="UP001597459"/>
    </source>
</evidence>
<dbReference type="InterPro" id="IPR002104">
    <property type="entry name" value="Integrase_catalytic"/>
</dbReference>
<evidence type="ECO:0000256" key="3">
    <source>
        <dbReference type="ARBA" id="ARBA00023125"/>
    </source>
</evidence>
<dbReference type="Pfam" id="PF00589">
    <property type="entry name" value="Phage_integrase"/>
    <property type="match status" value="1"/>
</dbReference>
<comment type="similarity">
    <text evidence="1">Belongs to the 'phage' integrase family.</text>
</comment>
<sequence>MKVKYTGPFIYCGGGKLDDWDEKTEEEKKEALNKDWLVYWRFRHPVTGILTRQDDIKIGNGYKTKEEREKILLAVKKELEDALKKGHNPYEQEEKEKESAIIDENTVVSVKEAFDISLGVIKTNVSKEYYKDIERCSKRLISFLERNKLSTKNIKDVSKVHIVRHLSDVALKVSAKSRNDEKTFLSSLFNQLELELLIDTNFVKEIPKLKHRKKRSLTYSDKQELQIQNHLKNTDEQLLLFVYFVSYTFFREIETCRIKIKDINLEDNLIVCEKIKQKDVKTKRIPSIVKPLLVEYLNNNKGYSPDDYLFTKKGIGKWERDDTGRRDYFTRKYNRLVKKPLKISAGYHMTSHRHTVITRLFKTYLSKGLNKHAAIDKLSLITGHSSNAVWHYIHNLDAELPDDWSDDAAAKNQ</sequence>
<dbReference type="Proteomes" id="UP001597459">
    <property type="component" value="Unassembled WGS sequence"/>
</dbReference>
<evidence type="ECO:0000313" key="8">
    <source>
        <dbReference type="EMBL" id="MFD2591335.1"/>
    </source>
</evidence>
<name>A0ABW5N6U5_9FLAO</name>
<evidence type="ECO:0000256" key="5">
    <source>
        <dbReference type="PROSITE-ProRule" id="PRU01248"/>
    </source>
</evidence>
<dbReference type="SUPFAM" id="SSF56349">
    <property type="entry name" value="DNA breaking-rejoining enzymes"/>
    <property type="match status" value="1"/>
</dbReference>
<feature type="domain" description="Core-binding (CB)" evidence="7">
    <location>
        <begin position="105"/>
        <end position="193"/>
    </location>
</feature>
<evidence type="ECO:0000259" key="6">
    <source>
        <dbReference type="PROSITE" id="PS51898"/>
    </source>
</evidence>
<evidence type="ECO:0000256" key="4">
    <source>
        <dbReference type="ARBA" id="ARBA00023172"/>
    </source>
</evidence>
<organism evidence="8 9">
    <name type="scientific">Aquimarina hainanensis</name>
    <dbReference type="NCBI Taxonomy" id="1578017"/>
    <lineage>
        <taxon>Bacteria</taxon>
        <taxon>Pseudomonadati</taxon>
        <taxon>Bacteroidota</taxon>
        <taxon>Flavobacteriia</taxon>
        <taxon>Flavobacteriales</taxon>
        <taxon>Flavobacteriaceae</taxon>
        <taxon>Aquimarina</taxon>
    </lineage>
</organism>
<comment type="caution">
    <text evidence="8">The sequence shown here is derived from an EMBL/GenBank/DDBJ whole genome shotgun (WGS) entry which is preliminary data.</text>
</comment>
<keyword evidence="9" id="KW-1185">Reference proteome</keyword>
<protein>
    <submittedName>
        <fullName evidence="8">Tyrosine-type recombinase/integrase</fullName>
    </submittedName>
</protein>
<gene>
    <name evidence="8" type="ORF">ACFSTE_10910</name>
</gene>
<evidence type="ECO:0000259" key="7">
    <source>
        <dbReference type="PROSITE" id="PS51900"/>
    </source>
</evidence>
<dbReference type="PROSITE" id="PS51898">
    <property type="entry name" value="TYR_RECOMBINASE"/>
    <property type="match status" value="1"/>
</dbReference>
<feature type="domain" description="Tyr recombinase" evidence="6">
    <location>
        <begin position="212"/>
        <end position="406"/>
    </location>
</feature>
<reference evidence="9" key="1">
    <citation type="journal article" date="2019" name="Int. J. Syst. Evol. Microbiol.">
        <title>The Global Catalogue of Microorganisms (GCM) 10K type strain sequencing project: providing services to taxonomists for standard genome sequencing and annotation.</title>
        <authorList>
            <consortium name="The Broad Institute Genomics Platform"/>
            <consortium name="The Broad Institute Genome Sequencing Center for Infectious Disease"/>
            <person name="Wu L."/>
            <person name="Ma J."/>
        </authorList>
    </citation>
    <scope>NUCLEOTIDE SEQUENCE [LARGE SCALE GENOMIC DNA]</scope>
    <source>
        <strain evidence="9">KCTC 42423</strain>
    </source>
</reference>
<dbReference type="InterPro" id="IPR013762">
    <property type="entry name" value="Integrase-like_cat_sf"/>
</dbReference>
<evidence type="ECO:0000256" key="1">
    <source>
        <dbReference type="ARBA" id="ARBA00008857"/>
    </source>
</evidence>
<accession>A0ABW5N6U5</accession>
<dbReference type="InterPro" id="IPR050808">
    <property type="entry name" value="Phage_Integrase"/>
</dbReference>
<keyword evidence="2" id="KW-0229">DNA integration</keyword>
<evidence type="ECO:0000256" key="2">
    <source>
        <dbReference type="ARBA" id="ARBA00022908"/>
    </source>
</evidence>
<keyword evidence="4" id="KW-0233">DNA recombination</keyword>
<dbReference type="RefSeq" id="WP_378256674.1">
    <property type="nucleotide sequence ID" value="NZ_JBHSJV010000001.1"/>
</dbReference>
<dbReference type="PROSITE" id="PS51900">
    <property type="entry name" value="CB"/>
    <property type="match status" value="1"/>
</dbReference>
<dbReference type="PANTHER" id="PTHR30629">
    <property type="entry name" value="PROPHAGE INTEGRASE"/>
    <property type="match status" value="1"/>
</dbReference>
<dbReference type="InterPro" id="IPR011010">
    <property type="entry name" value="DNA_brk_join_enz"/>
</dbReference>
<dbReference type="InterPro" id="IPR044068">
    <property type="entry name" value="CB"/>
</dbReference>
<dbReference type="PANTHER" id="PTHR30629:SF2">
    <property type="entry name" value="PROPHAGE INTEGRASE INTS-RELATED"/>
    <property type="match status" value="1"/>
</dbReference>
<keyword evidence="3 5" id="KW-0238">DNA-binding</keyword>
<proteinExistence type="inferred from homology"/>
<dbReference type="Gene3D" id="1.10.443.10">
    <property type="entry name" value="Intergrase catalytic core"/>
    <property type="match status" value="1"/>
</dbReference>